<protein>
    <submittedName>
        <fullName evidence="2">Uncharacterized protein</fullName>
    </submittedName>
</protein>
<gene>
    <name evidence="2" type="ORF">S01H1_20867</name>
</gene>
<sequence length="35" mass="3818">GMDVADKIAKTPTESRGHHDDVPVEPIVIKSFSKL</sequence>
<accession>X0TB12</accession>
<dbReference type="Gene3D" id="2.40.100.10">
    <property type="entry name" value="Cyclophilin-like"/>
    <property type="match status" value="1"/>
</dbReference>
<feature type="region of interest" description="Disordered" evidence="1">
    <location>
        <begin position="1"/>
        <end position="22"/>
    </location>
</feature>
<evidence type="ECO:0000256" key="1">
    <source>
        <dbReference type="SAM" id="MobiDB-lite"/>
    </source>
</evidence>
<dbReference type="SUPFAM" id="SSF50891">
    <property type="entry name" value="Cyclophilin-like"/>
    <property type="match status" value="1"/>
</dbReference>
<comment type="caution">
    <text evidence="2">The sequence shown here is derived from an EMBL/GenBank/DDBJ whole genome shotgun (WGS) entry which is preliminary data.</text>
</comment>
<feature type="non-terminal residue" evidence="2">
    <location>
        <position position="1"/>
    </location>
</feature>
<name>X0TB12_9ZZZZ</name>
<dbReference type="AlphaFoldDB" id="X0TB12"/>
<dbReference type="EMBL" id="BARS01011480">
    <property type="protein sequence ID" value="GAF90394.1"/>
    <property type="molecule type" value="Genomic_DNA"/>
</dbReference>
<reference evidence="2" key="1">
    <citation type="journal article" date="2014" name="Front. Microbiol.">
        <title>High frequency of phylogenetically diverse reductive dehalogenase-homologous genes in deep subseafloor sedimentary metagenomes.</title>
        <authorList>
            <person name="Kawai M."/>
            <person name="Futagami T."/>
            <person name="Toyoda A."/>
            <person name="Takaki Y."/>
            <person name="Nishi S."/>
            <person name="Hori S."/>
            <person name="Arai W."/>
            <person name="Tsubouchi T."/>
            <person name="Morono Y."/>
            <person name="Uchiyama I."/>
            <person name="Ito T."/>
            <person name="Fujiyama A."/>
            <person name="Inagaki F."/>
            <person name="Takami H."/>
        </authorList>
    </citation>
    <scope>NUCLEOTIDE SEQUENCE</scope>
    <source>
        <strain evidence="2">Expedition CK06-06</strain>
    </source>
</reference>
<proteinExistence type="predicted"/>
<dbReference type="InterPro" id="IPR029000">
    <property type="entry name" value="Cyclophilin-like_dom_sf"/>
</dbReference>
<organism evidence="2">
    <name type="scientific">marine sediment metagenome</name>
    <dbReference type="NCBI Taxonomy" id="412755"/>
    <lineage>
        <taxon>unclassified sequences</taxon>
        <taxon>metagenomes</taxon>
        <taxon>ecological metagenomes</taxon>
    </lineage>
</organism>
<evidence type="ECO:0000313" key="2">
    <source>
        <dbReference type="EMBL" id="GAF90394.1"/>
    </source>
</evidence>